<feature type="transmembrane region" description="Helical" evidence="1">
    <location>
        <begin position="135"/>
        <end position="160"/>
    </location>
</feature>
<dbReference type="EMBL" id="AVOT02001585">
    <property type="protein sequence ID" value="MBW0467453.1"/>
    <property type="molecule type" value="Genomic_DNA"/>
</dbReference>
<evidence type="ECO:0000256" key="1">
    <source>
        <dbReference type="SAM" id="Phobius"/>
    </source>
</evidence>
<dbReference type="OrthoDB" id="2507198at2759"/>
<feature type="transmembrane region" description="Helical" evidence="1">
    <location>
        <begin position="217"/>
        <end position="240"/>
    </location>
</feature>
<keyword evidence="3" id="KW-1185">Reference proteome</keyword>
<evidence type="ECO:0000313" key="2">
    <source>
        <dbReference type="EMBL" id="MBW0467453.1"/>
    </source>
</evidence>
<feature type="transmembrane region" description="Helical" evidence="1">
    <location>
        <begin position="20"/>
        <end position="40"/>
    </location>
</feature>
<dbReference type="Proteomes" id="UP000765509">
    <property type="component" value="Unassembled WGS sequence"/>
</dbReference>
<keyword evidence="1" id="KW-0812">Transmembrane</keyword>
<sequence>MFWSRYSTEQCKLNTILGEFAIGIHVLQAIGEIIVLTKSLNFGGLGDNNSRYLCGALGTSFTLWTALIVQFHFSRVAYILLHHGQLWVLVSIAGGLITMASGHATAFHFFVTFFQAEKKPLSNNKTHRFLLWETAFDLSWYISTFICNIAICSVIMFRLIFHKTNELQKILQEALKRFSWVTIGGFALVCTAEVASIFCISVPYVREYSTDQKKSTFEYASFLINSLTTRIYLICFFWSISPPEKGESDDLEIYVAYLPNPASVACSISWEAEYHQNP</sequence>
<dbReference type="AlphaFoldDB" id="A0A9Q3GHA8"/>
<keyword evidence="1" id="KW-0472">Membrane</keyword>
<organism evidence="2 3">
    <name type="scientific">Austropuccinia psidii MF-1</name>
    <dbReference type="NCBI Taxonomy" id="1389203"/>
    <lineage>
        <taxon>Eukaryota</taxon>
        <taxon>Fungi</taxon>
        <taxon>Dikarya</taxon>
        <taxon>Basidiomycota</taxon>
        <taxon>Pucciniomycotina</taxon>
        <taxon>Pucciniomycetes</taxon>
        <taxon>Pucciniales</taxon>
        <taxon>Sphaerophragmiaceae</taxon>
        <taxon>Austropuccinia</taxon>
    </lineage>
</organism>
<name>A0A9Q3GHA8_9BASI</name>
<keyword evidence="1" id="KW-1133">Transmembrane helix</keyword>
<feature type="transmembrane region" description="Helical" evidence="1">
    <location>
        <begin position="180"/>
        <end position="205"/>
    </location>
</feature>
<feature type="transmembrane region" description="Helical" evidence="1">
    <location>
        <begin position="85"/>
        <end position="114"/>
    </location>
</feature>
<evidence type="ECO:0000313" key="3">
    <source>
        <dbReference type="Proteomes" id="UP000765509"/>
    </source>
</evidence>
<comment type="caution">
    <text evidence="2">The sequence shown here is derived from an EMBL/GenBank/DDBJ whole genome shotgun (WGS) entry which is preliminary data.</text>
</comment>
<proteinExistence type="predicted"/>
<accession>A0A9Q3GHA8</accession>
<protein>
    <submittedName>
        <fullName evidence="2">Uncharacterized protein</fullName>
    </submittedName>
</protein>
<feature type="transmembrane region" description="Helical" evidence="1">
    <location>
        <begin position="52"/>
        <end position="73"/>
    </location>
</feature>
<reference evidence="2" key="1">
    <citation type="submission" date="2021-03" db="EMBL/GenBank/DDBJ databases">
        <title>Draft genome sequence of rust myrtle Austropuccinia psidii MF-1, a brazilian biotype.</title>
        <authorList>
            <person name="Quecine M.C."/>
            <person name="Pachon D.M.R."/>
            <person name="Bonatelli M.L."/>
            <person name="Correr F.H."/>
            <person name="Franceschini L.M."/>
            <person name="Leite T.F."/>
            <person name="Margarido G.R.A."/>
            <person name="Almeida C.A."/>
            <person name="Ferrarezi J.A."/>
            <person name="Labate C.A."/>
        </authorList>
    </citation>
    <scope>NUCLEOTIDE SEQUENCE</scope>
    <source>
        <strain evidence="2">MF-1</strain>
    </source>
</reference>
<gene>
    <name evidence="2" type="ORF">O181_007168</name>
</gene>